<dbReference type="EMBL" id="JANBPW010000092">
    <property type="protein sequence ID" value="KAJ1950926.1"/>
    <property type="molecule type" value="Genomic_DNA"/>
</dbReference>
<comment type="caution">
    <text evidence="1">The sequence shown here is derived from an EMBL/GenBank/DDBJ whole genome shotgun (WGS) entry which is preliminary data.</text>
</comment>
<name>A0ACC1JGU4_9FUNG</name>
<evidence type="ECO:0000313" key="1">
    <source>
        <dbReference type="EMBL" id="KAJ1950926.1"/>
    </source>
</evidence>
<organism evidence="1 2">
    <name type="scientific">Linderina macrospora</name>
    <dbReference type="NCBI Taxonomy" id="4868"/>
    <lineage>
        <taxon>Eukaryota</taxon>
        <taxon>Fungi</taxon>
        <taxon>Fungi incertae sedis</taxon>
        <taxon>Zoopagomycota</taxon>
        <taxon>Kickxellomycotina</taxon>
        <taxon>Kickxellomycetes</taxon>
        <taxon>Kickxellales</taxon>
        <taxon>Kickxellaceae</taxon>
        <taxon>Linderina</taxon>
    </lineage>
</organism>
<accession>A0ACC1JGU4</accession>
<proteinExistence type="predicted"/>
<dbReference type="Proteomes" id="UP001150603">
    <property type="component" value="Unassembled WGS sequence"/>
</dbReference>
<protein>
    <submittedName>
        <fullName evidence="1">Uncharacterized protein</fullName>
    </submittedName>
</protein>
<sequence length="288" mass="31957">MTATTDIVAPVPLPRKGPDQLNQSGTEAMANGLSMADIQELFANADKEEQLRLYAAGLMAERRRMEDQLLVQEREQVLHQLGETETSLATLVLEAREELQAAREERDRLVQEAEEAFQAKQKEKVAQETALRAKQAQLEDRLAVLAQRVKDRSDQSAGDVAGGWQQVEQKLREKETRSTAEQAKSSYSAVLGKGLETAKPAPVPGFVQVESKRPSGLDAEQAETAKTAFQQVPEWSRVDGMAVVCIQTKSGGRLPNKISKLREELWKVLPREQIPLNVSYVTDRAAEL</sequence>
<reference evidence="1" key="1">
    <citation type="submission" date="2022-07" db="EMBL/GenBank/DDBJ databases">
        <title>Phylogenomic reconstructions and comparative analyses of Kickxellomycotina fungi.</title>
        <authorList>
            <person name="Reynolds N.K."/>
            <person name="Stajich J.E."/>
            <person name="Barry K."/>
            <person name="Grigoriev I.V."/>
            <person name="Crous P."/>
            <person name="Smith M.E."/>
        </authorList>
    </citation>
    <scope>NUCLEOTIDE SEQUENCE</scope>
    <source>
        <strain evidence="1">NRRL 5244</strain>
    </source>
</reference>
<gene>
    <name evidence="1" type="ORF">FBU59_000448</name>
</gene>
<keyword evidence="2" id="KW-1185">Reference proteome</keyword>
<evidence type="ECO:0000313" key="2">
    <source>
        <dbReference type="Proteomes" id="UP001150603"/>
    </source>
</evidence>